<dbReference type="AlphaFoldDB" id="A0A4R2NLH8"/>
<gene>
    <name evidence="2" type="ORF">EV195_11249</name>
</gene>
<accession>A0A4R2NLH8</accession>
<dbReference type="OrthoDB" id="1454262at2"/>
<keyword evidence="3" id="KW-1185">Reference proteome</keyword>
<keyword evidence="1" id="KW-1133">Transmembrane helix</keyword>
<keyword evidence="1" id="KW-0472">Membrane</keyword>
<dbReference type="Proteomes" id="UP000294564">
    <property type="component" value="Unassembled WGS sequence"/>
</dbReference>
<evidence type="ECO:0000313" key="3">
    <source>
        <dbReference type="Proteomes" id="UP000294564"/>
    </source>
</evidence>
<reference evidence="2 3" key="1">
    <citation type="submission" date="2019-03" db="EMBL/GenBank/DDBJ databases">
        <title>Genomic Encyclopedia of Type Strains, Phase IV (KMG-IV): sequencing the most valuable type-strain genomes for metagenomic binning, comparative biology and taxonomic classification.</title>
        <authorList>
            <person name="Goeker M."/>
        </authorList>
    </citation>
    <scope>NUCLEOTIDE SEQUENCE [LARGE SCALE GENOMIC DNA]</scope>
    <source>
        <strain evidence="2 3">DSM 14836</strain>
    </source>
</reference>
<evidence type="ECO:0000256" key="1">
    <source>
        <dbReference type="SAM" id="Phobius"/>
    </source>
</evidence>
<keyword evidence="1" id="KW-0812">Transmembrane</keyword>
<dbReference type="RefSeq" id="WP_132795909.1">
    <property type="nucleotide sequence ID" value="NZ_SLXM01000012.1"/>
</dbReference>
<protein>
    <submittedName>
        <fullName evidence="2">Uncharacterized protein</fullName>
    </submittedName>
</protein>
<comment type="caution">
    <text evidence="2">The sequence shown here is derived from an EMBL/GenBank/DDBJ whole genome shotgun (WGS) entry which is preliminary data.</text>
</comment>
<name>A0A4R2NLH8_9FLAO</name>
<evidence type="ECO:0000313" key="2">
    <source>
        <dbReference type="EMBL" id="TCP22400.1"/>
    </source>
</evidence>
<feature type="transmembrane region" description="Helical" evidence="1">
    <location>
        <begin position="6"/>
        <end position="27"/>
    </location>
</feature>
<organism evidence="2 3">
    <name type="scientific">Tenacibaculum skagerrakense</name>
    <dbReference type="NCBI Taxonomy" id="186571"/>
    <lineage>
        <taxon>Bacteria</taxon>
        <taxon>Pseudomonadati</taxon>
        <taxon>Bacteroidota</taxon>
        <taxon>Flavobacteriia</taxon>
        <taxon>Flavobacteriales</taxon>
        <taxon>Flavobacteriaceae</taxon>
        <taxon>Tenacibaculum</taxon>
    </lineage>
</organism>
<sequence>MCEETISDGIIIGAVGGAIAGLVIWIADLCRKWILKYCDTKRVENWLKKNTKPNHSKEWRSTRVIASHNNLPEDRVNYICSYSKKIELNKKDGNESDEIWKYKE</sequence>
<proteinExistence type="predicted"/>
<dbReference type="EMBL" id="SLXM01000012">
    <property type="protein sequence ID" value="TCP22400.1"/>
    <property type="molecule type" value="Genomic_DNA"/>
</dbReference>